<keyword evidence="4 6" id="KW-0862">Zinc</keyword>
<dbReference type="AlphaFoldDB" id="A0A1H3FN11"/>
<dbReference type="InterPro" id="IPR001915">
    <property type="entry name" value="Peptidase_M48"/>
</dbReference>
<dbReference type="STRING" id="229203.SAMN05444338_11857"/>
<comment type="similarity">
    <text evidence="6">Belongs to the peptidase M48 family.</text>
</comment>
<protein>
    <submittedName>
        <fullName evidence="8">Peptidase family M48</fullName>
    </submittedName>
</protein>
<evidence type="ECO:0000256" key="3">
    <source>
        <dbReference type="ARBA" id="ARBA00022801"/>
    </source>
</evidence>
<evidence type="ECO:0000256" key="4">
    <source>
        <dbReference type="ARBA" id="ARBA00022833"/>
    </source>
</evidence>
<evidence type="ECO:0000256" key="2">
    <source>
        <dbReference type="ARBA" id="ARBA00022723"/>
    </source>
</evidence>
<comment type="cofactor">
    <cofactor evidence="6">
        <name>Zn(2+)</name>
        <dbReference type="ChEBI" id="CHEBI:29105"/>
    </cofactor>
    <text evidence="6">Binds 1 zinc ion per subunit.</text>
</comment>
<evidence type="ECO:0000259" key="7">
    <source>
        <dbReference type="Pfam" id="PF01435"/>
    </source>
</evidence>
<dbReference type="GO" id="GO:0016020">
    <property type="term" value="C:membrane"/>
    <property type="evidence" value="ECO:0007669"/>
    <property type="project" value="TreeGrafter"/>
</dbReference>
<sequence length="272" mass="29266">MKKHSILLGVCTIGLLFSCATNPITGKKTLNFVSNSELFPSSFQEYGTFLKENKIISGTADANMVAKVGARIKLAAEKYVAYVGQPEYLKDYRWEYNLVESKDVNAWCMPGGKIVVYSGILPITKDEAGLATVIGHEVSHALANHGAQRMSASQLQGLGAVGVAVATGGKSEQAQQTWQQIYGVGSEVGVMLPYSRGHETEADKIGLTLMAIAGYNPDESIAFWMRMSANSQGQAPPPFLSSHPSDATRIADLKKLIPEAKATAAKFGMIYK</sequence>
<keyword evidence="5 6" id="KW-0482">Metalloprotease</keyword>
<accession>A0A1H3FN11</accession>
<dbReference type="Proteomes" id="UP000198569">
    <property type="component" value="Unassembled WGS sequence"/>
</dbReference>
<keyword evidence="3 6" id="KW-0378">Hydrolase</keyword>
<dbReference type="Gene3D" id="3.30.2010.10">
    <property type="entry name" value="Metalloproteases ('zincins'), catalytic domain"/>
    <property type="match status" value="1"/>
</dbReference>
<evidence type="ECO:0000256" key="6">
    <source>
        <dbReference type="RuleBase" id="RU003983"/>
    </source>
</evidence>
<reference evidence="9" key="1">
    <citation type="submission" date="2016-10" db="EMBL/GenBank/DDBJ databases">
        <authorList>
            <person name="Varghese N."/>
            <person name="Submissions S."/>
        </authorList>
    </citation>
    <scope>NUCLEOTIDE SEQUENCE [LARGE SCALE GENOMIC DNA]</scope>
    <source>
        <strain evidence="9">DSM 15718</strain>
    </source>
</reference>
<dbReference type="InterPro" id="IPR051156">
    <property type="entry name" value="Mito/Outer_Membr_Metalloprot"/>
</dbReference>
<evidence type="ECO:0000256" key="5">
    <source>
        <dbReference type="ARBA" id="ARBA00023049"/>
    </source>
</evidence>
<dbReference type="GO" id="GO:0004222">
    <property type="term" value="F:metalloendopeptidase activity"/>
    <property type="evidence" value="ECO:0007669"/>
    <property type="project" value="InterPro"/>
</dbReference>
<feature type="domain" description="Peptidase M48" evidence="7">
    <location>
        <begin position="90"/>
        <end position="256"/>
    </location>
</feature>
<evidence type="ECO:0000313" key="8">
    <source>
        <dbReference type="EMBL" id="SDX92265.1"/>
    </source>
</evidence>
<organism evidence="8 9">
    <name type="scientific">Flavobacterium degerlachei</name>
    <dbReference type="NCBI Taxonomy" id="229203"/>
    <lineage>
        <taxon>Bacteria</taxon>
        <taxon>Pseudomonadati</taxon>
        <taxon>Bacteroidota</taxon>
        <taxon>Flavobacteriia</taxon>
        <taxon>Flavobacteriales</taxon>
        <taxon>Flavobacteriaceae</taxon>
        <taxon>Flavobacterium</taxon>
    </lineage>
</organism>
<evidence type="ECO:0000313" key="9">
    <source>
        <dbReference type="Proteomes" id="UP000198569"/>
    </source>
</evidence>
<keyword evidence="1 6" id="KW-0645">Protease</keyword>
<dbReference type="PANTHER" id="PTHR22726:SF24">
    <property type="entry name" value="M48 FAMILY METALLOPEPTIDASE"/>
    <property type="match status" value="1"/>
</dbReference>
<keyword evidence="2" id="KW-0479">Metal-binding</keyword>
<dbReference type="GO" id="GO:0051603">
    <property type="term" value="P:proteolysis involved in protein catabolic process"/>
    <property type="evidence" value="ECO:0007669"/>
    <property type="project" value="TreeGrafter"/>
</dbReference>
<dbReference type="GO" id="GO:0046872">
    <property type="term" value="F:metal ion binding"/>
    <property type="evidence" value="ECO:0007669"/>
    <property type="project" value="UniProtKB-KW"/>
</dbReference>
<proteinExistence type="inferred from homology"/>
<dbReference type="PANTHER" id="PTHR22726">
    <property type="entry name" value="METALLOENDOPEPTIDASE OMA1"/>
    <property type="match status" value="1"/>
</dbReference>
<dbReference type="PROSITE" id="PS51257">
    <property type="entry name" value="PROKAR_LIPOPROTEIN"/>
    <property type="match status" value="1"/>
</dbReference>
<dbReference type="Pfam" id="PF01435">
    <property type="entry name" value="Peptidase_M48"/>
    <property type="match status" value="1"/>
</dbReference>
<gene>
    <name evidence="8" type="ORF">SAMN05444338_11857</name>
</gene>
<name>A0A1H3FN11_9FLAO</name>
<dbReference type="EMBL" id="FNMV01000018">
    <property type="protein sequence ID" value="SDX92265.1"/>
    <property type="molecule type" value="Genomic_DNA"/>
</dbReference>
<dbReference type="CDD" id="cd07331">
    <property type="entry name" value="M48C_Oma1_like"/>
    <property type="match status" value="1"/>
</dbReference>
<dbReference type="RefSeq" id="WP_091434951.1">
    <property type="nucleotide sequence ID" value="NZ_FNMV01000018.1"/>
</dbReference>
<evidence type="ECO:0000256" key="1">
    <source>
        <dbReference type="ARBA" id="ARBA00022670"/>
    </source>
</evidence>
<dbReference type="OrthoDB" id="9810445at2"/>
<keyword evidence="9" id="KW-1185">Reference proteome</keyword>